<organism evidence="1 2">
    <name type="scientific">Psilocybe cubensis</name>
    <name type="common">Psychedelic mushroom</name>
    <name type="synonym">Stropharia cubensis</name>
    <dbReference type="NCBI Taxonomy" id="181762"/>
    <lineage>
        <taxon>Eukaryota</taxon>
        <taxon>Fungi</taxon>
        <taxon>Dikarya</taxon>
        <taxon>Basidiomycota</taxon>
        <taxon>Agaricomycotina</taxon>
        <taxon>Agaricomycetes</taxon>
        <taxon>Agaricomycetidae</taxon>
        <taxon>Agaricales</taxon>
        <taxon>Agaricineae</taxon>
        <taxon>Strophariaceae</taxon>
        <taxon>Psilocybe</taxon>
    </lineage>
</organism>
<accession>A0ACB8GPR5</accession>
<dbReference type="EMBL" id="JAFIQS020000009">
    <property type="protein sequence ID" value="KAH9477397.1"/>
    <property type="molecule type" value="Genomic_DNA"/>
</dbReference>
<reference evidence="1" key="1">
    <citation type="submission" date="2021-10" db="EMBL/GenBank/DDBJ databases">
        <title>Psilocybe cubensis genome.</title>
        <authorList>
            <person name="Mckernan K.J."/>
            <person name="Crawford S."/>
            <person name="Trippe A."/>
            <person name="Kane L.T."/>
            <person name="Mclaughlin S."/>
        </authorList>
    </citation>
    <scope>NUCLEOTIDE SEQUENCE</scope>
    <source>
        <strain evidence="1">MGC-MH-2018</strain>
    </source>
</reference>
<keyword evidence="2" id="KW-1185">Reference proteome</keyword>
<comment type="caution">
    <text evidence="1">The sequence shown here is derived from an EMBL/GenBank/DDBJ whole genome shotgun (WGS) entry which is preliminary data.</text>
</comment>
<proteinExistence type="predicted"/>
<evidence type="ECO:0000313" key="1">
    <source>
        <dbReference type="EMBL" id="KAH9477397.1"/>
    </source>
</evidence>
<dbReference type="Proteomes" id="UP000664032">
    <property type="component" value="Unassembled WGS sequence"/>
</dbReference>
<gene>
    <name evidence="1" type="ORF">JR316_0009610</name>
</gene>
<protein>
    <submittedName>
        <fullName evidence="1">Uncharacterized protein</fullName>
    </submittedName>
</protein>
<name>A0ACB8GPR5_PSICU</name>
<sequence>METKSNIPSEIYEAILNNLHDDKESLVNCALISRQFTYRSQRLLFKRVVLDSPFQRSDKASSVFSPAETFLEAINHSPHLCRLVVDLQISDQRESSDPEWTYSEANSWIRQDLAIAKILPLLSELENFSIIGHGYLGRLNFNCWTEDLQSAILSKIPALRTLTLDWIRNVPLLILSNIPHLETLHFSNVNFNTDFPPAVEPLNTTKLTNFYYNSHSSSDWPTLYPWLQSENCTVNLKQLTHISMIIDTPMEATAEDVHSMSQVLRGCANTLKYLHICFSSNIITSPFYNESFLDLGIVPFLETLIISGCIWSKWDRNRPNHRANRLQLITNYLSQICSNKLLKRAKLVLSIDDFAELSLSGFEDAGWNDFSAILDTLSKTTHDFSVTLWISFPVSNYVKNVLQKHLKPLCERSIVFIS</sequence>
<evidence type="ECO:0000313" key="2">
    <source>
        <dbReference type="Proteomes" id="UP000664032"/>
    </source>
</evidence>